<evidence type="ECO:0000256" key="1">
    <source>
        <dbReference type="ARBA" id="ARBA00004651"/>
    </source>
</evidence>
<feature type="domain" description="Cardiolipin synthase N-terminal" evidence="8">
    <location>
        <begin position="27"/>
        <end position="72"/>
    </location>
</feature>
<keyword evidence="2" id="KW-1003">Cell membrane</keyword>
<gene>
    <name evidence="9" type="ORF">BBN63_07435</name>
</gene>
<feature type="transmembrane region" description="Helical" evidence="6">
    <location>
        <begin position="12"/>
        <end position="38"/>
    </location>
</feature>
<organism evidence="9 10">
    <name type="scientific">Streptomyces niveus</name>
    <name type="common">Streptomyces spheroides</name>
    <dbReference type="NCBI Taxonomy" id="193462"/>
    <lineage>
        <taxon>Bacteria</taxon>
        <taxon>Bacillati</taxon>
        <taxon>Actinomycetota</taxon>
        <taxon>Actinomycetes</taxon>
        <taxon>Kitasatosporales</taxon>
        <taxon>Streptomycetaceae</taxon>
        <taxon>Streptomyces</taxon>
    </lineage>
</organism>
<dbReference type="Proteomes" id="UP000189677">
    <property type="component" value="Chromosome"/>
</dbReference>
<dbReference type="KEGG" id="snw:BBN63_07435"/>
<keyword evidence="3 6" id="KW-0812">Transmembrane</keyword>
<evidence type="ECO:0000256" key="5">
    <source>
        <dbReference type="ARBA" id="ARBA00023136"/>
    </source>
</evidence>
<dbReference type="Pfam" id="PF09851">
    <property type="entry name" value="SHOCT"/>
    <property type="match status" value="1"/>
</dbReference>
<feature type="transmembrane region" description="Helical" evidence="6">
    <location>
        <begin position="50"/>
        <end position="71"/>
    </location>
</feature>
<comment type="subcellular location">
    <subcellularLocation>
        <location evidence="1">Cell membrane</location>
        <topology evidence="1">Multi-pass membrane protein</topology>
    </subcellularLocation>
</comment>
<evidence type="ECO:0008006" key="11">
    <source>
        <dbReference type="Google" id="ProtNLM"/>
    </source>
</evidence>
<accession>A0A1U9QPI0</accession>
<dbReference type="EMBL" id="CP018047">
    <property type="protein sequence ID" value="AQU66107.1"/>
    <property type="molecule type" value="Genomic_DNA"/>
</dbReference>
<evidence type="ECO:0000259" key="8">
    <source>
        <dbReference type="Pfam" id="PF13396"/>
    </source>
</evidence>
<dbReference type="RefSeq" id="WP_078074633.1">
    <property type="nucleotide sequence ID" value="NZ_CP018047.1"/>
</dbReference>
<evidence type="ECO:0000256" key="3">
    <source>
        <dbReference type="ARBA" id="ARBA00022692"/>
    </source>
</evidence>
<sequence length="135" mass="15296">MTGEMTLANDYPILGAFWTVLFFVLSVLWLILLFRIIVDILRDDMTGGVKAGWLLFVILLPFLGVFVYVAVRGRGMGEREQRHARARQHDFDSYIRTTAGTGTSQAEQLAKLVEMHDKGAISDHEFEKAKTKVLH</sequence>
<reference evidence="9 10" key="1">
    <citation type="submission" date="2016-11" db="EMBL/GenBank/DDBJ databases">
        <title>Complete genome sequence of Streptomyces niveus SCSIO 3406.</title>
        <authorList>
            <person name="Zhu Q."/>
            <person name="Cheng W."/>
            <person name="Song Y."/>
            <person name="Li Q."/>
            <person name="Ju J."/>
        </authorList>
    </citation>
    <scope>NUCLEOTIDE SEQUENCE [LARGE SCALE GENOMIC DNA]</scope>
    <source>
        <strain evidence="9 10">SCSIO 3406</strain>
    </source>
</reference>
<keyword evidence="10" id="KW-1185">Reference proteome</keyword>
<dbReference type="GO" id="GO:0005886">
    <property type="term" value="C:plasma membrane"/>
    <property type="evidence" value="ECO:0007669"/>
    <property type="project" value="UniProtKB-SubCell"/>
</dbReference>
<keyword evidence="5 6" id="KW-0472">Membrane</keyword>
<proteinExistence type="predicted"/>
<dbReference type="InterPro" id="IPR027379">
    <property type="entry name" value="CLS_N"/>
</dbReference>
<evidence type="ECO:0000256" key="6">
    <source>
        <dbReference type="SAM" id="Phobius"/>
    </source>
</evidence>
<dbReference type="AlphaFoldDB" id="A0A1U9QPI0"/>
<feature type="domain" description="SHOCT" evidence="7">
    <location>
        <begin position="107"/>
        <end position="134"/>
    </location>
</feature>
<keyword evidence="4 6" id="KW-1133">Transmembrane helix</keyword>
<evidence type="ECO:0000256" key="4">
    <source>
        <dbReference type="ARBA" id="ARBA00022989"/>
    </source>
</evidence>
<evidence type="ECO:0000256" key="2">
    <source>
        <dbReference type="ARBA" id="ARBA00022475"/>
    </source>
</evidence>
<protein>
    <recommendedName>
        <fullName evidence="11">Cardiolipin synthase N-terminal domain-containing protein</fullName>
    </recommendedName>
</protein>
<dbReference type="OrthoDB" id="7596142at2"/>
<evidence type="ECO:0000313" key="10">
    <source>
        <dbReference type="Proteomes" id="UP000189677"/>
    </source>
</evidence>
<evidence type="ECO:0000313" key="9">
    <source>
        <dbReference type="EMBL" id="AQU66107.1"/>
    </source>
</evidence>
<dbReference type="InterPro" id="IPR018649">
    <property type="entry name" value="SHOCT"/>
</dbReference>
<dbReference type="Pfam" id="PF13396">
    <property type="entry name" value="PLDc_N"/>
    <property type="match status" value="1"/>
</dbReference>
<evidence type="ECO:0000259" key="7">
    <source>
        <dbReference type="Pfam" id="PF09851"/>
    </source>
</evidence>
<name>A0A1U9QPI0_STRNV</name>